<feature type="region of interest" description="Disordered" evidence="1">
    <location>
        <begin position="71"/>
        <end position="104"/>
    </location>
</feature>
<name>A0A0D7BB60_9AGAR</name>
<feature type="compositionally biased region" description="Polar residues" evidence="1">
    <location>
        <begin position="32"/>
        <end position="47"/>
    </location>
</feature>
<gene>
    <name evidence="3" type="ORF">CYLTODRAFT_455092</name>
</gene>
<feature type="compositionally biased region" description="Basic and acidic residues" evidence="1">
    <location>
        <begin position="72"/>
        <end position="89"/>
    </location>
</feature>
<feature type="domain" description="DUF6532" evidence="2">
    <location>
        <begin position="114"/>
        <end position="287"/>
    </location>
</feature>
<dbReference type="OrthoDB" id="3268768at2759"/>
<evidence type="ECO:0000256" key="1">
    <source>
        <dbReference type="SAM" id="MobiDB-lite"/>
    </source>
</evidence>
<dbReference type="Proteomes" id="UP000054007">
    <property type="component" value="Unassembled WGS sequence"/>
</dbReference>
<evidence type="ECO:0000313" key="4">
    <source>
        <dbReference type="Proteomes" id="UP000054007"/>
    </source>
</evidence>
<dbReference type="STRING" id="1314674.A0A0D7BB60"/>
<dbReference type="EMBL" id="KN880545">
    <property type="protein sequence ID" value="KIY66741.1"/>
    <property type="molecule type" value="Genomic_DNA"/>
</dbReference>
<dbReference type="InterPro" id="IPR045341">
    <property type="entry name" value="DUF6532"/>
</dbReference>
<accession>A0A0D7BB60</accession>
<feature type="compositionally biased region" description="Basic and acidic residues" evidence="1">
    <location>
        <begin position="10"/>
        <end position="20"/>
    </location>
</feature>
<feature type="region of interest" description="Disordered" evidence="1">
    <location>
        <begin position="1"/>
        <end position="47"/>
    </location>
</feature>
<keyword evidence="4" id="KW-1185">Reference proteome</keyword>
<dbReference type="AlphaFoldDB" id="A0A0D7BB60"/>
<organism evidence="3 4">
    <name type="scientific">Cylindrobasidium torrendii FP15055 ss-10</name>
    <dbReference type="NCBI Taxonomy" id="1314674"/>
    <lineage>
        <taxon>Eukaryota</taxon>
        <taxon>Fungi</taxon>
        <taxon>Dikarya</taxon>
        <taxon>Basidiomycota</taxon>
        <taxon>Agaricomycotina</taxon>
        <taxon>Agaricomycetes</taxon>
        <taxon>Agaricomycetidae</taxon>
        <taxon>Agaricales</taxon>
        <taxon>Marasmiineae</taxon>
        <taxon>Physalacriaceae</taxon>
        <taxon>Cylindrobasidium</taxon>
    </lineage>
</organism>
<feature type="compositionally biased region" description="Acidic residues" evidence="1">
    <location>
        <begin position="340"/>
        <end position="351"/>
    </location>
</feature>
<proteinExistence type="predicted"/>
<sequence length="351" mass="40518">MSKRRHHRHTDNEPVSDHELNIPVQKRRKKYSSTPAPTPTQTDWESWSSTQAWDDLAKFEVAVRQLLGKLKAQKDDSRSRDSQENKDNDGPALFPTSSTERSRITRPASLASILFPEPLLESTWASANEEAGENIALDSRLRRLIRTKATHVRNDLVNIARAQIPKVYGFEEGDTLQVKKRNMQRYKNLIKDDAFAYKKCFVGDTGYLEHQSLSLILNIWGFSREHKPAELFSEYFSPLSQETLALFMTLIRFLLDEWQDGYFNKLHFMESEQKPIYESYLTDVKNWDGLVPPVTKNIRQKLYTKAKPTSETGHVGKRRTLGSSSLEAMRARLLERTGDTDDDDDSQHEGW</sequence>
<evidence type="ECO:0000259" key="2">
    <source>
        <dbReference type="Pfam" id="PF20149"/>
    </source>
</evidence>
<protein>
    <recommendedName>
        <fullName evidence="2">DUF6532 domain-containing protein</fullName>
    </recommendedName>
</protein>
<feature type="region of interest" description="Disordered" evidence="1">
    <location>
        <begin position="332"/>
        <end position="351"/>
    </location>
</feature>
<evidence type="ECO:0000313" key="3">
    <source>
        <dbReference type="EMBL" id="KIY66741.1"/>
    </source>
</evidence>
<dbReference type="Pfam" id="PF20149">
    <property type="entry name" value="DUF6532"/>
    <property type="match status" value="1"/>
</dbReference>
<reference evidence="3 4" key="1">
    <citation type="journal article" date="2015" name="Fungal Genet. Biol.">
        <title>Evolution of novel wood decay mechanisms in Agaricales revealed by the genome sequences of Fistulina hepatica and Cylindrobasidium torrendii.</title>
        <authorList>
            <person name="Floudas D."/>
            <person name="Held B.W."/>
            <person name="Riley R."/>
            <person name="Nagy L.G."/>
            <person name="Koehler G."/>
            <person name="Ransdell A.S."/>
            <person name="Younus H."/>
            <person name="Chow J."/>
            <person name="Chiniquy J."/>
            <person name="Lipzen A."/>
            <person name="Tritt A."/>
            <person name="Sun H."/>
            <person name="Haridas S."/>
            <person name="LaButti K."/>
            <person name="Ohm R.A."/>
            <person name="Kues U."/>
            <person name="Blanchette R.A."/>
            <person name="Grigoriev I.V."/>
            <person name="Minto R.E."/>
            <person name="Hibbett D.S."/>
        </authorList>
    </citation>
    <scope>NUCLEOTIDE SEQUENCE [LARGE SCALE GENOMIC DNA]</scope>
    <source>
        <strain evidence="3 4">FP15055 ss-10</strain>
    </source>
</reference>